<dbReference type="InterPro" id="IPR009706">
    <property type="entry name" value="DUF1287"/>
</dbReference>
<feature type="signal peptide" evidence="1">
    <location>
        <begin position="1"/>
        <end position="25"/>
    </location>
</feature>
<accession>A0A7H0LE01</accession>
<dbReference type="PIRSF" id="PIRSF011444">
    <property type="entry name" value="DUF1287"/>
    <property type="match status" value="1"/>
</dbReference>
<dbReference type="Pfam" id="PF06940">
    <property type="entry name" value="DUF1287"/>
    <property type="match status" value="1"/>
</dbReference>
<proteinExistence type="predicted"/>
<gene>
    <name evidence="2" type="ORF">H3Z74_13990</name>
</gene>
<keyword evidence="1" id="KW-0732">Signal</keyword>
<organism evidence="2 3">
    <name type="scientific">Sphingomonas alpina</name>
    <dbReference type="NCBI Taxonomy" id="653931"/>
    <lineage>
        <taxon>Bacteria</taxon>
        <taxon>Pseudomonadati</taxon>
        <taxon>Pseudomonadota</taxon>
        <taxon>Alphaproteobacteria</taxon>
        <taxon>Sphingomonadales</taxon>
        <taxon>Sphingomonadaceae</taxon>
        <taxon>Sphingomonas</taxon>
    </lineage>
</organism>
<evidence type="ECO:0000313" key="3">
    <source>
        <dbReference type="Proteomes" id="UP000516148"/>
    </source>
</evidence>
<dbReference type="RefSeq" id="WP_187760250.1">
    <property type="nucleotide sequence ID" value="NZ_CP061038.1"/>
</dbReference>
<sequence length="205" mass="22244">MIELDRRVVLLGLSACAAWPLQAQAQAQAARRAAATLIGAARRQVGVTLAYDPAYTALAFPNGDVSRAKGVCTDVLIRAYRDAFGIDLQALVNADMRAHFSAYPKRWGLRGPDRNIDHRRVPNLQIFMARKGAQLPLAATSAGWRPGDIFTSLIGDRLPHIGIVSDRRGPSGNWAVIHNIGGGAREEDGLLAHKLTGRYRLMLDG</sequence>
<evidence type="ECO:0000313" key="2">
    <source>
        <dbReference type="EMBL" id="QNQ07904.1"/>
    </source>
</evidence>
<evidence type="ECO:0000256" key="1">
    <source>
        <dbReference type="SAM" id="SignalP"/>
    </source>
</evidence>
<reference evidence="2 3" key="1">
    <citation type="submission" date="2020-09" db="EMBL/GenBank/DDBJ databases">
        <title>Sphingomonas sp., a new species isolated from pork steak.</title>
        <authorList>
            <person name="Heidler von Heilborn D."/>
        </authorList>
    </citation>
    <scope>NUCLEOTIDE SEQUENCE [LARGE SCALE GENOMIC DNA]</scope>
    <source>
        <strain evidence="3">S8-3T</strain>
    </source>
</reference>
<dbReference type="AlphaFoldDB" id="A0A7H0LE01"/>
<feature type="chain" id="PRO_5028993734" evidence="1">
    <location>
        <begin position="26"/>
        <end position="205"/>
    </location>
</feature>
<dbReference type="KEGG" id="spap:H3Z74_13990"/>
<keyword evidence="3" id="KW-1185">Reference proteome</keyword>
<name>A0A7H0LE01_9SPHN</name>
<dbReference type="Proteomes" id="UP000516148">
    <property type="component" value="Chromosome"/>
</dbReference>
<protein>
    <submittedName>
        <fullName evidence="2">DUF1287 domain-containing protein</fullName>
    </submittedName>
</protein>
<dbReference type="EMBL" id="CP061038">
    <property type="protein sequence ID" value="QNQ07904.1"/>
    <property type="molecule type" value="Genomic_DNA"/>
</dbReference>